<keyword evidence="3" id="KW-1185">Reference proteome</keyword>
<dbReference type="InterPro" id="IPR011009">
    <property type="entry name" value="Kinase-like_dom_sf"/>
</dbReference>
<reference evidence="2" key="1">
    <citation type="submission" date="2020-11" db="EMBL/GenBank/DDBJ databases">
        <authorList>
            <consortium name="DOE Joint Genome Institute"/>
            <person name="Ahrendt S."/>
            <person name="Riley R."/>
            <person name="Andreopoulos W."/>
            <person name="Labutti K."/>
            <person name="Pangilinan J."/>
            <person name="Ruiz-Duenas F.J."/>
            <person name="Barrasa J.M."/>
            <person name="Sanchez-Garcia M."/>
            <person name="Camarero S."/>
            <person name="Miyauchi S."/>
            <person name="Serrano A."/>
            <person name="Linde D."/>
            <person name="Babiker R."/>
            <person name="Drula E."/>
            <person name="Ayuso-Fernandez I."/>
            <person name="Pacheco R."/>
            <person name="Padilla G."/>
            <person name="Ferreira P."/>
            <person name="Barriuso J."/>
            <person name="Kellner H."/>
            <person name="Castanera R."/>
            <person name="Alfaro M."/>
            <person name="Ramirez L."/>
            <person name="Pisabarro A.G."/>
            <person name="Kuo A."/>
            <person name="Tritt A."/>
            <person name="Lipzen A."/>
            <person name="He G."/>
            <person name="Yan M."/>
            <person name="Ng V."/>
            <person name="Cullen D."/>
            <person name="Martin F."/>
            <person name="Rosso M.-N."/>
            <person name="Henrissat B."/>
            <person name="Hibbett D."/>
            <person name="Martinez A.T."/>
            <person name="Grigoriev I.V."/>
        </authorList>
    </citation>
    <scope>NUCLEOTIDE SEQUENCE</scope>
    <source>
        <strain evidence="2">AH 40177</strain>
    </source>
</reference>
<dbReference type="AlphaFoldDB" id="A0A9P5PXQ9"/>
<feature type="domain" description="Fungal-type protein kinase" evidence="1">
    <location>
        <begin position="21"/>
        <end position="299"/>
    </location>
</feature>
<dbReference type="PANTHER" id="PTHR38248:SF2">
    <property type="entry name" value="FUNK1 11"/>
    <property type="match status" value="1"/>
</dbReference>
<dbReference type="PANTHER" id="PTHR38248">
    <property type="entry name" value="FUNK1 6"/>
    <property type="match status" value="1"/>
</dbReference>
<gene>
    <name evidence="2" type="ORF">BDP27DRAFT_1419224</name>
</gene>
<dbReference type="Pfam" id="PF17667">
    <property type="entry name" value="Pkinase_fungal"/>
    <property type="match status" value="1"/>
</dbReference>
<dbReference type="Proteomes" id="UP000772434">
    <property type="component" value="Unassembled WGS sequence"/>
</dbReference>
<accession>A0A9P5PXQ9</accession>
<dbReference type="SUPFAM" id="SSF56112">
    <property type="entry name" value="Protein kinase-like (PK-like)"/>
    <property type="match status" value="1"/>
</dbReference>
<organism evidence="2 3">
    <name type="scientific">Rhodocollybia butyracea</name>
    <dbReference type="NCBI Taxonomy" id="206335"/>
    <lineage>
        <taxon>Eukaryota</taxon>
        <taxon>Fungi</taxon>
        <taxon>Dikarya</taxon>
        <taxon>Basidiomycota</taxon>
        <taxon>Agaricomycotina</taxon>
        <taxon>Agaricomycetes</taxon>
        <taxon>Agaricomycetidae</taxon>
        <taxon>Agaricales</taxon>
        <taxon>Marasmiineae</taxon>
        <taxon>Omphalotaceae</taxon>
        <taxon>Rhodocollybia</taxon>
    </lineage>
</organism>
<evidence type="ECO:0000313" key="3">
    <source>
        <dbReference type="Proteomes" id="UP000772434"/>
    </source>
</evidence>
<sequence>MLVTPLFNYTQQSHLHTFFWRFTHATPEERGIDDTFVPVSPVNTANAEMIKCVRKALSVEETDPLFMVKVSEASDQYRAKYSAFLASPSGPARSFYVSRCFTASHHYPLGRGSRCFSAYDAVSKSIVLLKDIWRVNKYHPEAETYKRLHQASVPNVADVIAFNDVQGERHVAAVASIKSRKHQHYRIVLGQVGRPLKAFDSTHQLTEAVLDAVCTHRRAYEDAKVLHRDVSMGNIILYQNQGWLIDWEIARCVDEDKGPQVPERMGTWQFLSLRVLDNPAVFHQPRDDLESFVYVLLWIAGRYASPNATPAKRAFFLEQFDYEPLGAAFRKERLLHSGRSSLRFCGVKTAPFLKLLGDLAVWLMEAYNTDGDTQDHMLTYELLIPKLTKALDNEVWRSTYDRAFSFPVGYTDRVTSEE</sequence>
<proteinExistence type="predicted"/>
<dbReference type="Gene3D" id="1.10.510.10">
    <property type="entry name" value="Transferase(Phosphotransferase) domain 1"/>
    <property type="match status" value="1"/>
</dbReference>
<name>A0A9P5PXQ9_9AGAR</name>
<dbReference type="InterPro" id="IPR040976">
    <property type="entry name" value="Pkinase_fungal"/>
</dbReference>
<comment type="caution">
    <text evidence="2">The sequence shown here is derived from an EMBL/GenBank/DDBJ whole genome shotgun (WGS) entry which is preliminary data.</text>
</comment>
<dbReference type="EMBL" id="JADNRY010000034">
    <property type="protein sequence ID" value="KAF9071184.1"/>
    <property type="molecule type" value="Genomic_DNA"/>
</dbReference>
<evidence type="ECO:0000313" key="2">
    <source>
        <dbReference type="EMBL" id="KAF9071184.1"/>
    </source>
</evidence>
<evidence type="ECO:0000259" key="1">
    <source>
        <dbReference type="Pfam" id="PF17667"/>
    </source>
</evidence>
<protein>
    <recommendedName>
        <fullName evidence="1">Fungal-type protein kinase domain-containing protein</fullName>
    </recommendedName>
</protein>
<dbReference type="OrthoDB" id="2739948at2759"/>